<evidence type="ECO:0000256" key="3">
    <source>
        <dbReference type="PROSITE-ProRule" id="PRU00335"/>
    </source>
</evidence>
<gene>
    <name evidence="5" type="ORF">J2S77_002008</name>
</gene>
<dbReference type="PANTHER" id="PTHR43479:SF7">
    <property type="entry name" value="TETR-FAMILY TRANSCRIPTIONAL REGULATOR"/>
    <property type="match status" value="1"/>
</dbReference>
<dbReference type="InterPro" id="IPR001647">
    <property type="entry name" value="HTH_TetR"/>
</dbReference>
<evidence type="ECO:0000259" key="4">
    <source>
        <dbReference type="PROSITE" id="PS50977"/>
    </source>
</evidence>
<dbReference type="InterPro" id="IPR009057">
    <property type="entry name" value="Homeodomain-like_sf"/>
</dbReference>
<feature type="domain" description="HTH tetR-type" evidence="4">
    <location>
        <begin position="10"/>
        <end position="70"/>
    </location>
</feature>
<keyword evidence="2 3" id="KW-0238">DNA-binding</keyword>
<evidence type="ECO:0000313" key="6">
    <source>
        <dbReference type="Proteomes" id="UP001224359"/>
    </source>
</evidence>
<comment type="caution">
    <text evidence="5">The sequence shown here is derived from an EMBL/GenBank/DDBJ whole genome shotgun (WGS) entry which is preliminary data.</text>
</comment>
<dbReference type="PROSITE" id="PS50977">
    <property type="entry name" value="HTH_TETR_2"/>
    <property type="match status" value="1"/>
</dbReference>
<name>A0ABT9VGI4_9BACI</name>
<dbReference type="Proteomes" id="UP001224359">
    <property type="component" value="Unassembled WGS sequence"/>
</dbReference>
<dbReference type="Gene3D" id="1.10.357.10">
    <property type="entry name" value="Tetracycline Repressor, domain 2"/>
    <property type="match status" value="1"/>
</dbReference>
<dbReference type="InterPro" id="IPR050624">
    <property type="entry name" value="HTH-type_Tx_Regulator"/>
</dbReference>
<accession>A0ABT9VGI4</accession>
<dbReference type="Pfam" id="PF14278">
    <property type="entry name" value="TetR_C_8"/>
    <property type="match status" value="1"/>
</dbReference>
<evidence type="ECO:0000256" key="2">
    <source>
        <dbReference type="ARBA" id="ARBA00023125"/>
    </source>
</evidence>
<keyword evidence="6" id="KW-1185">Reference proteome</keyword>
<dbReference type="PANTHER" id="PTHR43479">
    <property type="entry name" value="ACREF/ENVCD OPERON REPRESSOR-RELATED"/>
    <property type="match status" value="1"/>
</dbReference>
<dbReference type="SUPFAM" id="SSF46689">
    <property type="entry name" value="Homeodomain-like"/>
    <property type="match status" value="1"/>
</dbReference>
<evidence type="ECO:0000256" key="1">
    <source>
        <dbReference type="ARBA" id="ARBA00022491"/>
    </source>
</evidence>
<keyword evidence="1" id="KW-0678">Repressor</keyword>
<feature type="DNA-binding region" description="H-T-H motif" evidence="3">
    <location>
        <begin position="33"/>
        <end position="52"/>
    </location>
</feature>
<dbReference type="EMBL" id="JAUSTQ010000008">
    <property type="protein sequence ID" value="MDQ0160007.1"/>
    <property type="molecule type" value="Genomic_DNA"/>
</dbReference>
<proteinExistence type="predicted"/>
<dbReference type="RefSeq" id="WP_306976919.1">
    <property type="nucleotide sequence ID" value="NZ_JAUSTQ010000008.1"/>
</dbReference>
<dbReference type="InterPro" id="IPR039532">
    <property type="entry name" value="TetR_C_Firmicutes"/>
</dbReference>
<evidence type="ECO:0000313" key="5">
    <source>
        <dbReference type="EMBL" id="MDQ0160007.1"/>
    </source>
</evidence>
<protein>
    <submittedName>
        <fullName evidence="5">AcrR family transcriptional regulator</fullName>
    </submittedName>
</protein>
<sequence length="184" mass="21642">MGEKLDRRKQYTRKVLKESMIDMLKQTSINHVTVKTLCEMADINRSTFYTHYRDPYDLLMTIEDEIITDLKNYLNSYSFDQDEESRLMTKKLLEYIEDMPETFRVLLNENSDPAFEKRVMNVAHQFVMSNTYDLDETVSDYYSTYIISGAIHVIKAWIAAERPESTEEMAHLIHAFVNGGTPER</sequence>
<organism evidence="5 6">
    <name type="scientific">Alkalibacillus salilacus</name>
    <dbReference type="NCBI Taxonomy" id="284582"/>
    <lineage>
        <taxon>Bacteria</taxon>
        <taxon>Bacillati</taxon>
        <taxon>Bacillota</taxon>
        <taxon>Bacilli</taxon>
        <taxon>Bacillales</taxon>
        <taxon>Bacillaceae</taxon>
        <taxon>Alkalibacillus</taxon>
    </lineage>
</organism>
<reference evidence="5 6" key="1">
    <citation type="submission" date="2023-07" db="EMBL/GenBank/DDBJ databases">
        <title>Genomic Encyclopedia of Type Strains, Phase IV (KMG-IV): sequencing the most valuable type-strain genomes for metagenomic binning, comparative biology and taxonomic classification.</title>
        <authorList>
            <person name="Goeker M."/>
        </authorList>
    </citation>
    <scope>NUCLEOTIDE SEQUENCE [LARGE SCALE GENOMIC DNA]</scope>
    <source>
        <strain evidence="5 6">DSM 16460</strain>
    </source>
</reference>